<accession>A0A096B203</accession>
<dbReference type="InterPro" id="IPR036412">
    <property type="entry name" value="HAD-like_sf"/>
</dbReference>
<dbReference type="OrthoDB" id="9794212at2"/>
<evidence type="ECO:0000313" key="3">
    <source>
        <dbReference type="Proteomes" id="UP000029614"/>
    </source>
</evidence>
<proteinExistence type="predicted"/>
<dbReference type="GO" id="GO:0000287">
    <property type="term" value="F:magnesium ion binding"/>
    <property type="evidence" value="ECO:0007669"/>
    <property type="project" value="TreeGrafter"/>
</dbReference>
<keyword evidence="1" id="KW-0472">Membrane</keyword>
<keyword evidence="1" id="KW-1133">Transmembrane helix</keyword>
<reference evidence="2 3" key="1">
    <citation type="submission" date="2014-07" db="EMBL/GenBank/DDBJ databases">
        <authorList>
            <person name="McCorrison J."/>
            <person name="Sanka R."/>
            <person name="Torralba M."/>
            <person name="Gillis M."/>
            <person name="Haft D.H."/>
            <person name="Methe B."/>
            <person name="Sutton G."/>
            <person name="Nelson K.E."/>
        </authorList>
    </citation>
    <scope>NUCLEOTIDE SEQUENCE [LARGE SCALE GENOMIC DNA]</scope>
    <source>
        <strain evidence="2 3">DNF00058</strain>
    </source>
</reference>
<dbReference type="Gene3D" id="1.20.1440.100">
    <property type="entry name" value="SG protein - dephosphorylation function"/>
    <property type="match status" value="1"/>
</dbReference>
<gene>
    <name evidence="2" type="ORF">HMPREF9302_00360</name>
</gene>
<dbReference type="InterPro" id="IPR023214">
    <property type="entry name" value="HAD_sf"/>
</dbReference>
<keyword evidence="3" id="KW-1185">Reference proteome</keyword>
<evidence type="ECO:0000313" key="2">
    <source>
        <dbReference type="EMBL" id="KGF53378.1"/>
    </source>
</evidence>
<dbReference type="GO" id="GO:0036424">
    <property type="term" value="F:L-phosphoserine phosphatase activity"/>
    <property type="evidence" value="ECO:0007669"/>
    <property type="project" value="TreeGrafter"/>
</dbReference>
<organism evidence="2 3">
    <name type="scientific">Prevotella amnii DNF00058</name>
    <dbReference type="NCBI Taxonomy" id="1401066"/>
    <lineage>
        <taxon>Bacteria</taxon>
        <taxon>Pseudomonadati</taxon>
        <taxon>Bacteroidota</taxon>
        <taxon>Bacteroidia</taxon>
        <taxon>Bacteroidales</taxon>
        <taxon>Prevotellaceae</taxon>
        <taxon>Prevotella</taxon>
    </lineage>
</organism>
<dbReference type="GO" id="GO:0005737">
    <property type="term" value="C:cytoplasm"/>
    <property type="evidence" value="ECO:0007669"/>
    <property type="project" value="TreeGrafter"/>
</dbReference>
<sequence length="198" mass="23188">MKLYAFDFDGTITTKDTFIAFIRFVKGDLSTFLGLLLYAPILIMMKLKLYPNWKAKQQLFTYFFKGMNIKEFKLKCNEFARHNKALIRPLALIEIQKALKEGEKVIIITASIDMWVRPFFSELDKNIHIVGTKIEEKEGKVTGHFVTRNCYGAEKVNRLKEIMPNRNSYELISYGDSRGDKELLEYADKGYFKPFRKK</sequence>
<dbReference type="GO" id="GO:0006564">
    <property type="term" value="P:L-serine biosynthetic process"/>
    <property type="evidence" value="ECO:0007669"/>
    <property type="project" value="TreeGrafter"/>
</dbReference>
<evidence type="ECO:0000256" key="1">
    <source>
        <dbReference type="SAM" id="Phobius"/>
    </source>
</evidence>
<comment type="caution">
    <text evidence="2">The sequence shown here is derived from an EMBL/GenBank/DDBJ whole genome shotgun (WGS) entry which is preliminary data.</text>
</comment>
<dbReference type="SUPFAM" id="SSF56784">
    <property type="entry name" value="HAD-like"/>
    <property type="match status" value="1"/>
</dbReference>
<name>A0A096B203_9BACT</name>
<dbReference type="Gene3D" id="3.40.50.1000">
    <property type="entry name" value="HAD superfamily/HAD-like"/>
    <property type="match status" value="1"/>
</dbReference>
<dbReference type="NCBIfam" id="TIGR01488">
    <property type="entry name" value="HAD-SF-IB"/>
    <property type="match status" value="1"/>
</dbReference>
<feature type="transmembrane region" description="Helical" evidence="1">
    <location>
        <begin position="29"/>
        <end position="47"/>
    </location>
</feature>
<dbReference type="PANTHER" id="PTHR43344:SF14">
    <property type="entry name" value="HAD-IB FAMILY HYDROLASE"/>
    <property type="match status" value="1"/>
</dbReference>
<dbReference type="PANTHER" id="PTHR43344">
    <property type="entry name" value="PHOSPHOSERINE PHOSPHATASE"/>
    <property type="match status" value="1"/>
</dbReference>
<dbReference type="EMBL" id="JRNU01000001">
    <property type="protein sequence ID" value="KGF53378.1"/>
    <property type="molecule type" value="Genomic_DNA"/>
</dbReference>
<dbReference type="InterPro" id="IPR050582">
    <property type="entry name" value="HAD-like_SerB"/>
</dbReference>
<protein>
    <submittedName>
        <fullName evidence="2">Haloacid dehalogenase</fullName>
    </submittedName>
</protein>
<dbReference type="RefSeq" id="WP_036853743.1">
    <property type="nucleotide sequence ID" value="NZ_JRNU01000001.1"/>
</dbReference>
<keyword evidence="1" id="KW-0812">Transmembrane</keyword>
<dbReference type="AlphaFoldDB" id="A0A096B203"/>
<dbReference type="Pfam" id="PF12710">
    <property type="entry name" value="HAD"/>
    <property type="match status" value="1"/>
</dbReference>
<dbReference type="Proteomes" id="UP000029614">
    <property type="component" value="Unassembled WGS sequence"/>
</dbReference>